<dbReference type="GO" id="GO:0015293">
    <property type="term" value="F:symporter activity"/>
    <property type="evidence" value="ECO:0007669"/>
    <property type="project" value="InterPro"/>
</dbReference>
<dbReference type="AlphaFoldDB" id="A0A976IE72"/>
<proteinExistence type="inferred from homology"/>
<feature type="transmembrane region" description="Helical" evidence="2">
    <location>
        <begin position="197"/>
        <end position="216"/>
    </location>
</feature>
<dbReference type="InterPro" id="IPR039672">
    <property type="entry name" value="MFS_2"/>
</dbReference>
<dbReference type="GO" id="GO:0008643">
    <property type="term" value="P:carbohydrate transport"/>
    <property type="evidence" value="ECO:0007669"/>
    <property type="project" value="InterPro"/>
</dbReference>
<sequence length="507" mass="55478">MTEIKWTPVRYIAYGVGHVLNDMCASTWFSYLLVFLLHAVRMSPADSAIVMFCGQLADGFATPLVGVYSDKSPALLWLGLGRRKTWLAIGSLLVILCFFLVFGACAPRWFSTSPSRMVMLIYYSTAASIFNIGWATVQVSHMAMVPELSDNDNIRCVLNSTRYGFTILSNVMVFCVFLGLLRVVHPLGVPDAEKFTLLAYTSIIIGGMCTISFLLGTPENIKKESRTTVAIELLKSPVITDLGKSGANFDGELPVEGVKSLEPSGLMTWSCWFKRGMFYEVGLAYMCTRLVVNVTQVFISFYLIVTLEMSATSIAIIPLLVYVSGFMATFFLRYLNESFGRTGSFALGTGLVAGALALSYFLTPESATWIYPFSVALGMGNSIIMVTSVCLTGDLVGNNIESGAFVFGAMSFTDKISNGVAILVIQNMRQHLQNAPDEDGEFLRQVYCILPSFAAFVGLGTVMFMKYCSGSSNRRQLDGKCVSNSTNEEVETLLVSNKAEPNEYGSV</sequence>
<accession>A0A976IE72</accession>
<feature type="transmembrane region" description="Helical" evidence="2">
    <location>
        <begin position="88"/>
        <end position="110"/>
    </location>
</feature>
<keyword evidence="2" id="KW-0472">Membrane</keyword>
<dbReference type="PANTHER" id="PTHR11328">
    <property type="entry name" value="MAJOR FACILITATOR SUPERFAMILY DOMAIN-CONTAINING PROTEIN"/>
    <property type="match status" value="1"/>
</dbReference>
<dbReference type="Gene3D" id="1.20.1250.20">
    <property type="entry name" value="MFS general substrate transporter like domains"/>
    <property type="match status" value="2"/>
</dbReference>
<dbReference type="GeneID" id="94348673"/>
<comment type="caution">
    <text evidence="3">The sequence shown here is derived from an EMBL/GenBank/DDBJ whole genome shotgun (WGS) entry which is preliminary data.</text>
</comment>
<dbReference type="RefSeq" id="XP_067818557.1">
    <property type="nucleotide sequence ID" value="XM_067963002.1"/>
</dbReference>
<feature type="transmembrane region" description="Helical" evidence="2">
    <location>
        <begin position="283"/>
        <end position="305"/>
    </location>
</feature>
<dbReference type="GO" id="GO:0005886">
    <property type="term" value="C:plasma membrane"/>
    <property type="evidence" value="ECO:0007669"/>
    <property type="project" value="TreeGrafter"/>
</dbReference>
<gene>
    <name evidence="3" type="ORF">CCR75_004916</name>
</gene>
<dbReference type="Proteomes" id="UP000294530">
    <property type="component" value="Unassembled WGS sequence"/>
</dbReference>
<dbReference type="SUPFAM" id="SSF103473">
    <property type="entry name" value="MFS general substrate transporter"/>
    <property type="match status" value="1"/>
</dbReference>
<protein>
    <recommendedName>
        <fullName evidence="5">Glycoside-Pentoside-Hexuronide (GPH):Cation Symporter Family</fullName>
    </recommendedName>
</protein>
<dbReference type="Pfam" id="PF13347">
    <property type="entry name" value="MFS_2"/>
    <property type="match status" value="1"/>
</dbReference>
<feature type="transmembrane region" description="Helical" evidence="2">
    <location>
        <begin position="403"/>
        <end position="424"/>
    </location>
</feature>
<comment type="similarity">
    <text evidence="1">Belongs to the major facilitator superfamily.</text>
</comment>
<feature type="transmembrane region" description="Helical" evidence="2">
    <location>
        <begin position="163"/>
        <end position="185"/>
    </location>
</feature>
<dbReference type="OrthoDB" id="1730117at2759"/>
<keyword evidence="4" id="KW-1185">Reference proteome</keyword>
<feature type="transmembrane region" description="Helical" evidence="2">
    <location>
        <begin position="344"/>
        <end position="363"/>
    </location>
</feature>
<feature type="transmembrane region" description="Helical" evidence="2">
    <location>
        <begin position="369"/>
        <end position="391"/>
    </location>
</feature>
<dbReference type="EMBL" id="SHOA02000019">
    <property type="protein sequence ID" value="TDH69058.1"/>
    <property type="molecule type" value="Genomic_DNA"/>
</dbReference>
<feature type="transmembrane region" description="Helical" evidence="2">
    <location>
        <begin position="444"/>
        <end position="465"/>
    </location>
</feature>
<feature type="transmembrane region" description="Helical" evidence="2">
    <location>
        <begin position="311"/>
        <end position="332"/>
    </location>
</feature>
<evidence type="ECO:0008006" key="5">
    <source>
        <dbReference type="Google" id="ProtNLM"/>
    </source>
</evidence>
<evidence type="ECO:0000256" key="2">
    <source>
        <dbReference type="SAM" id="Phobius"/>
    </source>
</evidence>
<evidence type="ECO:0000256" key="1">
    <source>
        <dbReference type="ARBA" id="ARBA00008335"/>
    </source>
</evidence>
<dbReference type="InterPro" id="IPR036259">
    <property type="entry name" value="MFS_trans_sf"/>
</dbReference>
<organism evidence="3 4">
    <name type="scientific">Bremia lactucae</name>
    <name type="common">Lettuce downy mildew</name>
    <dbReference type="NCBI Taxonomy" id="4779"/>
    <lineage>
        <taxon>Eukaryota</taxon>
        <taxon>Sar</taxon>
        <taxon>Stramenopiles</taxon>
        <taxon>Oomycota</taxon>
        <taxon>Peronosporomycetes</taxon>
        <taxon>Peronosporales</taxon>
        <taxon>Peronosporaceae</taxon>
        <taxon>Bremia</taxon>
    </lineage>
</organism>
<reference evidence="3 4" key="1">
    <citation type="journal article" date="2021" name="Genome Biol.">
        <title>AFLAP: assembly-free linkage analysis pipeline using k-mers from genome sequencing data.</title>
        <authorList>
            <person name="Fletcher K."/>
            <person name="Zhang L."/>
            <person name="Gil J."/>
            <person name="Han R."/>
            <person name="Cavanaugh K."/>
            <person name="Michelmore R."/>
        </authorList>
    </citation>
    <scope>NUCLEOTIDE SEQUENCE [LARGE SCALE GENOMIC DNA]</scope>
    <source>
        <strain evidence="3 4">SF5</strain>
    </source>
</reference>
<name>A0A976IE72_BRELC</name>
<evidence type="ECO:0000313" key="4">
    <source>
        <dbReference type="Proteomes" id="UP000294530"/>
    </source>
</evidence>
<feature type="transmembrane region" description="Helical" evidence="2">
    <location>
        <begin position="12"/>
        <end position="37"/>
    </location>
</feature>
<keyword evidence="2" id="KW-1133">Transmembrane helix</keyword>
<dbReference type="KEGG" id="blac:94348673"/>
<dbReference type="PANTHER" id="PTHR11328:SF28">
    <property type="entry name" value="MAJOR FACILITATOR SUPERFAMILY DOMAIN-CONTAINING PROTEIN 12"/>
    <property type="match status" value="1"/>
</dbReference>
<evidence type="ECO:0000313" key="3">
    <source>
        <dbReference type="EMBL" id="TDH69058.1"/>
    </source>
</evidence>
<keyword evidence="2" id="KW-0812">Transmembrane</keyword>